<gene>
    <name evidence="2" type="ORF">H072_4351</name>
</gene>
<dbReference type="HOGENOM" id="CLU_903657_0_0_1"/>
<dbReference type="EMBL" id="AQGS01000206">
    <property type="protein sequence ID" value="EPS41752.1"/>
    <property type="molecule type" value="Genomic_DNA"/>
</dbReference>
<proteinExistence type="predicted"/>
<evidence type="ECO:0000256" key="1">
    <source>
        <dbReference type="SAM" id="SignalP"/>
    </source>
</evidence>
<dbReference type="STRING" id="1284197.S8C2A2"/>
<comment type="caution">
    <text evidence="2">The sequence shown here is derived from an EMBL/GenBank/DDBJ whole genome shotgun (WGS) entry which is preliminary data.</text>
</comment>
<sequence length="300" mass="31251">MKIKFFALFLFEELVVAASNCGAGNNCQRAIIASGYGPMTQSIRRADCSSFFSYTVFPTTVTQYTTVTTSPVTDTVTNTETDVLTSTLVVTLTQTSTTYTIPAAPTANKRARRQAVKRAATPITQIPSIVPAYASACSGTSKYSSACSCLGVTTAVITQETPTQVITVTSTVTPTVTISTIISSNLIVATSTVTVSTVLSQPVCNNNIAGHGSCNCIYGTICNASFTPNQPGALRTVSSFMDCLLLCDNNGACGSASYDPSNGNCQQYHAIITGSSVSTSGLILASNVHCSGVCTLDYDS</sequence>
<dbReference type="Proteomes" id="UP000015100">
    <property type="component" value="Unassembled WGS sequence"/>
</dbReference>
<keyword evidence="1" id="KW-0732">Signal</keyword>
<dbReference type="AlphaFoldDB" id="S8C2A2"/>
<reference evidence="3" key="2">
    <citation type="submission" date="2013-04" db="EMBL/GenBank/DDBJ databases">
        <title>Genomic mechanisms accounting for the adaptation to parasitism in nematode-trapping fungi.</title>
        <authorList>
            <person name="Ahren D.G."/>
        </authorList>
    </citation>
    <scope>NUCLEOTIDE SEQUENCE [LARGE SCALE GENOMIC DNA]</scope>
    <source>
        <strain evidence="3">CBS 200.50</strain>
    </source>
</reference>
<evidence type="ECO:0008006" key="4">
    <source>
        <dbReference type="Google" id="ProtNLM"/>
    </source>
</evidence>
<feature type="signal peptide" evidence="1">
    <location>
        <begin position="1"/>
        <end position="17"/>
    </location>
</feature>
<evidence type="ECO:0000313" key="3">
    <source>
        <dbReference type="Proteomes" id="UP000015100"/>
    </source>
</evidence>
<accession>S8C2A2</accession>
<keyword evidence="3" id="KW-1185">Reference proteome</keyword>
<protein>
    <recommendedName>
        <fullName evidence="4">Apple domain-containing protein</fullName>
    </recommendedName>
</protein>
<organism evidence="2 3">
    <name type="scientific">Dactylellina haptotyla (strain CBS 200.50)</name>
    <name type="common">Nematode-trapping fungus</name>
    <name type="synonym">Monacrosporium haptotylum</name>
    <dbReference type="NCBI Taxonomy" id="1284197"/>
    <lineage>
        <taxon>Eukaryota</taxon>
        <taxon>Fungi</taxon>
        <taxon>Dikarya</taxon>
        <taxon>Ascomycota</taxon>
        <taxon>Pezizomycotina</taxon>
        <taxon>Orbiliomycetes</taxon>
        <taxon>Orbiliales</taxon>
        <taxon>Orbiliaceae</taxon>
        <taxon>Dactylellina</taxon>
    </lineage>
</organism>
<name>S8C2A2_DACHA</name>
<feature type="chain" id="PRO_5004548793" description="Apple domain-containing protein" evidence="1">
    <location>
        <begin position="18"/>
        <end position="300"/>
    </location>
</feature>
<reference evidence="2 3" key="1">
    <citation type="journal article" date="2013" name="PLoS Genet.">
        <title>Genomic mechanisms accounting for the adaptation to parasitism in nematode-trapping fungi.</title>
        <authorList>
            <person name="Meerupati T."/>
            <person name="Andersson K.M."/>
            <person name="Friman E."/>
            <person name="Kumar D."/>
            <person name="Tunlid A."/>
            <person name="Ahren D."/>
        </authorList>
    </citation>
    <scope>NUCLEOTIDE SEQUENCE [LARGE SCALE GENOMIC DNA]</scope>
    <source>
        <strain evidence="2 3">CBS 200.50</strain>
    </source>
</reference>
<dbReference type="OrthoDB" id="5596743at2759"/>
<evidence type="ECO:0000313" key="2">
    <source>
        <dbReference type="EMBL" id="EPS41752.1"/>
    </source>
</evidence>